<dbReference type="STRING" id="97359.A0A550CLI3"/>
<keyword evidence="2" id="KW-1133">Transmembrane helix</keyword>
<dbReference type="EMBL" id="VDMD01000005">
    <property type="protein sequence ID" value="TRM65614.1"/>
    <property type="molecule type" value="Genomic_DNA"/>
</dbReference>
<dbReference type="AlphaFoldDB" id="A0A550CLI3"/>
<keyword evidence="2" id="KW-0812">Transmembrane</keyword>
<sequence length="213" mass="24728">MIHNTKEASWAPLLPVPHCWVSSMDCASVSTSQLEATLKRVSKQAVQYELQMRELEEKLALSLSNFRAIDGTLQDAFSRLRRASRHAERALEQQVPHITECLQSSLEELELLEETLPTVRTQVADIQSTYDSGRMKAQLLVADLTWLNIGFYERWRATIFSSSSPVSWRWKLVLRFVFALSVLVWACVAWYLFADTYRTYLHRMPWGERLRMS</sequence>
<gene>
    <name evidence="3" type="ORF">BD626DRAFT_616514</name>
</gene>
<evidence type="ECO:0000313" key="3">
    <source>
        <dbReference type="EMBL" id="TRM65614.1"/>
    </source>
</evidence>
<organism evidence="3 4">
    <name type="scientific">Schizophyllum amplum</name>
    <dbReference type="NCBI Taxonomy" id="97359"/>
    <lineage>
        <taxon>Eukaryota</taxon>
        <taxon>Fungi</taxon>
        <taxon>Dikarya</taxon>
        <taxon>Basidiomycota</taxon>
        <taxon>Agaricomycotina</taxon>
        <taxon>Agaricomycetes</taxon>
        <taxon>Agaricomycetidae</taxon>
        <taxon>Agaricales</taxon>
        <taxon>Schizophyllaceae</taxon>
        <taxon>Schizophyllum</taxon>
    </lineage>
</organism>
<dbReference type="Proteomes" id="UP000320762">
    <property type="component" value="Unassembled WGS sequence"/>
</dbReference>
<evidence type="ECO:0000256" key="1">
    <source>
        <dbReference type="SAM" id="Coils"/>
    </source>
</evidence>
<accession>A0A550CLI3</accession>
<keyword evidence="2" id="KW-0472">Membrane</keyword>
<protein>
    <submittedName>
        <fullName evidence="3">Uncharacterized protein</fullName>
    </submittedName>
</protein>
<name>A0A550CLI3_9AGAR</name>
<feature type="transmembrane region" description="Helical" evidence="2">
    <location>
        <begin position="172"/>
        <end position="193"/>
    </location>
</feature>
<comment type="caution">
    <text evidence="3">The sequence shown here is derived from an EMBL/GenBank/DDBJ whole genome shotgun (WGS) entry which is preliminary data.</text>
</comment>
<keyword evidence="1" id="KW-0175">Coiled coil</keyword>
<feature type="coiled-coil region" evidence="1">
    <location>
        <begin position="31"/>
        <end position="93"/>
    </location>
</feature>
<keyword evidence="4" id="KW-1185">Reference proteome</keyword>
<proteinExistence type="predicted"/>
<evidence type="ECO:0000313" key="4">
    <source>
        <dbReference type="Proteomes" id="UP000320762"/>
    </source>
</evidence>
<dbReference type="OrthoDB" id="2788977at2759"/>
<evidence type="ECO:0000256" key="2">
    <source>
        <dbReference type="SAM" id="Phobius"/>
    </source>
</evidence>
<reference evidence="3 4" key="1">
    <citation type="journal article" date="2019" name="New Phytol.">
        <title>Comparative genomics reveals unique wood-decay strategies and fruiting body development in the Schizophyllaceae.</title>
        <authorList>
            <person name="Almasi E."/>
            <person name="Sahu N."/>
            <person name="Krizsan K."/>
            <person name="Balint B."/>
            <person name="Kovacs G.M."/>
            <person name="Kiss B."/>
            <person name="Cseklye J."/>
            <person name="Drula E."/>
            <person name="Henrissat B."/>
            <person name="Nagy I."/>
            <person name="Chovatia M."/>
            <person name="Adam C."/>
            <person name="LaButti K."/>
            <person name="Lipzen A."/>
            <person name="Riley R."/>
            <person name="Grigoriev I.V."/>
            <person name="Nagy L.G."/>
        </authorList>
    </citation>
    <scope>NUCLEOTIDE SEQUENCE [LARGE SCALE GENOMIC DNA]</scope>
    <source>
        <strain evidence="3 4">NL-1724</strain>
    </source>
</reference>